<dbReference type="EMBL" id="WMZJ01000004">
    <property type="protein sequence ID" value="MTS54635.1"/>
    <property type="molecule type" value="Genomic_DNA"/>
</dbReference>
<feature type="transmembrane region" description="Helical" evidence="8">
    <location>
        <begin position="228"/>
        <end position="252"/>
    </location>
</feature>
<organism evidence="9 10">
    <name type="scientific">Streptococcus parasanguinis</name>
    <dbReference type="NCBI Taxonomy" id="1318"/>
    <lineage>
        <taxon>Bacteria</taxon>
        <taxon>Bacillati</taxon>
        <taxon>Bacillota</taxon>
        <taxon>Bacilli</taxon>
        <taxon>Lactobacillales</taxon>
        <taxon>Streptococcaceae</taxon>
        <taxon>Streptococcus</taxon>
    </lineage>
</organism>
<dbReference type="PANTHER" id="PTHR42810:SF4">
    <property type="entry name" value="URIC ACID TRANSPORTER UACT"/>
    <property type="match status" value="1"/>
</dbReference>
<dbReference type="InterPro" id="IPR017588">
    <property type="entry name" value="UacT-like"/>
</dbReference>
<keyword evidence="3" id="KW-0813">Transport</keyword>
<evidence type="ECO:0000313" key="10">
    <source>
        <dbReference type="Proteomes" id="UP000441330"/>
    </source>
</evidence>
<evidence type="ECO:0000256" key="3">
    <source>
        <dbReference type="ARBA" id="ARBA00022448"/>
    </source>
</evidence>
<feature type="transmembrane region" description="Helical" evidence="8">
    <location>
        <begin position="67"/>
        <end position="91"/>
    </location>
</feature>
<comment type="similarity">
    <text evidence="2">Belongs to the nucleobase:cation symporter-2 (NCS2) (TC 2.A.40) family.</text>
</comment>
<feature type="transmembrane region" description="Helical" evidence="8">
    <location>
        <begin position="395"/>
        <end position="415"/>
    </location>
</feature>
<comment type="subcellular location">
    <subcellularLocation>
        <location evidence="1">Cell membrane</location>
        <topology evidence="1">Multi-pass membrane protein</topology>
    </subcellularLocation>
</comment>
<dbReference type="Proteomes" id="UP000441330">
    <property type="component" value="Unassembled WGS sequence"/>
</dbReference>
<keyword evidence="6 8" id="KW-1133">Transmembrane helix</keyword>
<dbReference type="AlphaFoldDB" id="A0A7X2X4J3"/>
<keyword evidence="5 8" id="KW-0812">Transmembrane</keyword>
<protein>
    <submittedName>
        <fullName evidence="9">Purine permease</fullName>
    </submittedName>
</protein>
<dbReference type="NCBIfam" id="TIGR00801">
    <property type="entry name" value="ncs2"/>
    <property type="match status" value="1"/>
</dbReference>
<dbReference type="NCBIfam" id="TIGR03173">
    <property type="entry name" value="pbuX"/>
    <property type="match status" value="1"/>
</dbReference>
<proteinExistence type="inferred from homology"/>
<keyword evidence="7 8" id="KW-0472">Membrane</keyword>
<sequence>MQKQESHSQAAILGLQHLLAMYSGSILVPIMIAGALGYNAHQLTYLISTDIFMCGVATFLQVQLNKYFGIGLPVVLGVAFQSVAPLSMIGASHGSGAMFGALIVSGIYVILVSGFFSKIANLFPSIVTGSVITTIGLTLIPVAIGNMGNNAPKPTVQSLILAVVTILIILVVNIYTTGFIKSISILIGLIVGTAIAASMGLVDFTPVAQAPVVHVPTPFFFGAPKFEITSIVMMCIIATVSMVESTGVYLALSDITKDPINSTRLRNGYRAEGLAVLLGGIFNTFPYTGFSQNVGLVKLSGIKTRLPIYYAAAFLVLLGLLPKFGALAQIIPSPVLGGAMLVMFGFVSIQGMQILARVDFEHNEHNFLIAAVSIAAGVGLNNSTLFNGLPTGFQMFFANGIVVASVLAIVLNAILNRNKN</sequence>
<gene>
    <name evidence="9" type="ORF">GMC94_07100</name>
</gene>
<feature type="transmembrane region" description="Helical" evidence="8">
    <location>
        <begin position="183"/>
        <end position="208"/>
    </location>
</feature>
<dbReference type="GO" id="GO:0042907">
    <property type="term" value="F:xanthine transmembrane transporter activity"/>
    <property type="evidence" value="ECO:0007669"/>
    <property type="project" value="TreeGrafter"/>
</dbReference>
<evidence type="ECO:0000256" key="7">
    <source>
        <dbReference type="ARBA" id="ARBA00023136"/>
    </source>
</evidence>
<dbReference type="RefSeq" id="WP_129824875.1">
    <property type="nucleotide sequence ID" value="NZ_JALDVN010000003.1"/>
</dbReference>
<reference evidence="9 10" key="1">
    <citation type="journal article" date="2019" name="Nat. Med.">
        <title>A library of human gut bacterial isolates paired with longitudinal multiomics data enables mechanistic microbiome research.</title>
        <authorList>
            <person name="Poyet M."/>
            <person name="Groussin M."/>
            <person name="Gibbons S.M."/>
            <person name="Avila-Pacheco J."/>
            <person name="Jiang X."/>
            <person name="Kearney S.M."/>
            <person name="Perrotta A.R."/>
            <person name="Berdy B."/>
            <person name="Zhao S."/>
            <person name="Lieberman T.D."/>
            <person name="Swanson P.K."/>
            <person name="Smith M."/>
            <person name="Roesemann S."/>
            <person name="Alexander J.E."/>
            <person name="Rich S.A."/>
            <person name="Livny J."/>
            <person name="Vlamakis H."/>
            <person name="Clish C."/>
            <person name="Bullock K."/>
            <person name="Deik A."/>
            <person name="Scott J."/>
            <person name="Pierce K.A."/>
            <person name="Xavier R.J."/>
            <person name="Alm E.J."/>
        </authorList>
    </citation>
    <scope>NUCLEOTIDE SEQUENCE [LARGE SCALE GENOMIC DNA]</scope>
    <source>
        <strain evidence="9 10">BIOML-A1</strain>
    </source>
</reference>
<evidence type="ECO:0000256" key="4">
    <source>
        <dbReference type="ARBA" id="ARBA00022475"/>
    </source>
</evidence>
<evidence type="ECO:0000256" key="8">
    <source>
        <dbReference type="SAM" id="Phobius"/>
    </source>
</evidence>
<feature type="transmembrane region" description="Helical" evidence="8">
    <location>
        <begin position="12"/>
        <end position="36"/>
    </location>
</feature>
<evidence type="ECO:0000256" key="2">
    <source>
        <dbReference type="ARBA" id="ARBA00008821"/>
    </source>
</evidence>
<feature type="transmembrane region" description="Helical" evidence="8">
    <location>
        <begin position="156"/>
        <end position="176"/>
    </location>
</feature>
<dbReference type="InterPro" id="IPR006043">
    <property type="entry name" value="NCS2"/>
</dbReference>
<feature type="transmembrane region" description="Helical" evidence="8">
    <location>
        <begin position="97"/>
        <end position="116"/>
    </location>
</feature>
<dbReference type="PROSITE" id="PS01116">
    <property type="entry name" value="XANTH_URACIL_PERMASE"/>
    <property type="match status" value="1"/>
</dbReference>
<evidence type="ECO:0000313" key="9">
    <source>
        <dbReference type="EMBL" id="MTS54635.1"/>
    </source>
</evidence>
<dbReference type="Pfam" id="PF00860">
    <property type="entry name" value="Xan_ur_permease"/>
    <property type="match status" value="1"/>
</dbReference>
<dbReference type="GO" id="GO:0005886">
    <property type="term" value="C:plasma membrane"/>
    <property type="evidence" value="ECO:0007669"/>
    <property type="project" value="UniProtKB-SubCell"/>
</dbReference>
<evidence type="ECO:0000256" key="6">
    <source>
        <dbReference type="ARBA" id="ARBA00022989"/>
    </source>
</evidence>
<dbReference type="NCBIfam" id="NF037981">
    <property type="entry name" value="NCS2_1"/>
    <property type="match status" value="1"/>
</dbReference>
<feature type="transmembrane region" description="Helical" evidence="8">
    <location>
        <begin position="42"/>
        <end position="60"/>
    </location>
</feature>
<dbReference type="PANTHER" id="PTHR42810">
    <property type="entry name" value="PURINE PERMEASE C1399.01C-RELATED"/>
    <property type="match status" value="1"/>
</dbReference>
<evidence type="ECO:0000256" key="1">
    <source>
        <dbReference type="ARBA" id="ARBA00004651"/>
    </source>
</evidence>
<accession>A0A7X2X4J3</accession>
<feature type="transmembrane region" description="Helical" evidence="8">
    <location>
        <begin position="308"/>
        <end position="331"/>
    </location>
</feature>
<feature type="transmembrane region" description="Helical" evidence="8">
    <location>
        <begin position="367"/>
        <end position="389"/>
    </location>
</feature>
<dbReference type="InterPro" id="IPR006042">
    <property type="entry name" value="Xan_ur_permease"/>
</dbReference>
<name>A0A7X2X4J3_STRPA</name>
<evidence type="ECO:0000256" key="5">
    <source>
        <dbReference type="ARBA" id="ARBA00022692"/>
    </source>
</evidence>
<comment type="caution">
    <text evidence="9">The sequence shown here is derived from an EMBL/GenBank/DDBJ whole genome shotgun (WGS) entry which is preliminary data.</text>
</comment>
<keyword evidence="4" id="KW-1003">Cell membrane</keyword>
<feature type="transmembrane region" description="Helical" evidence="8">
    <location>
        <begin position="123"/>
        <end position="144"/>
    </location>
</feature>
<feature type="transmembrane region" description="Helical" evidence="8">
    <location>
        <begin position="337"/>
        <end position="355"/>
    </location>
</feature>